<dbReference type="Gene3D" id="2.60.40.1120">
    <property type="entry name" value="Carboxypeptidase-like, regulatory domain"/>
    <property type="match status" value="1"/>
</dbReference>
<evidence type="ECO:0000256" key="7">
    <source>
        <dbReference type="PROSITE-ProRule" id="PRU01360"/>
    </source>
</evidence>
<dbReference type="Proteomes" id="UP000181981">
    <property type="component" value="Unassembled WGS sequence"/>
</dbReference>
<dbReference type="SUPFAM" id="SSF56935">
    <property type="entry name" value="Porins"/>
    <property type="match status" value="1"/>
</dbReference>
<keyword evidence="3 7" id="KW-1134">Transmembrane beta strand</keyword>
<dbReference type="InterPro" id="IPR036942">
    <property type="entry name" value="Beta-barrel_TonB_sf"/>
</dbReference>
<organism evidence="9 10">
    <name type="scientific">Draconibacterium orientale</name>
    <dbReference type="NCBI Taxonomy" id="1168034"/>
    <lineage>
        <taxon>Bacteria</taxon>
        <taxon>Pseudomonadati</taxon>
        <taxon>Bacteroidota</taxon>
        <taxon>Bacteroidia</taxon>
        <taxon>Marinilabiliales</taxon>
        <taxon>Prolixibacteraceae</taxon>
        <taxon>Draconibacterium</taxon>
    </lineage>
</organism>
<dbReference type="NCBIfam" id="TIGR04056">
    <property type="entry name" value="OMP_RagA_SusC"/>
    <property type="match status" value="1"/>
</dbReference>
<sequence>MKRAQIIFTLLKMITVRVPYDTIINKKFNRMKYLYLILLGLLTFTTATYAKGNHNADQVSMAQQDNITVKGTIVDESGEPLPGATIQQQGTTNGTITDIDGNFSLSVPADATLSISFIGYKSIEVAIDGKTTLGNIALLPDMIGLDQVVVVGYGTQRKVDLTGSVAVVDAEEMKKVSNSNISTMLQGKVSGVQITSDGQPGADPTVRIRGIGSFGSTAPLYVVDGVPMGTTIRDFSPNDIETLQVLKDASAAAIYGSRAANGVVIITTKQGKKNQPMKIDYKGYVGIDQVEEGVYNVMDAYQYSEYINMAFGNSDMDVPAGYNTTSSKYVDPAQVNTDWFEEAFKTGIRQNHNVNISGGGENNTYNIALDYYKQEGTMEGAGPNFERYTARVNNTMDVKFVKIKTNLVYSHSDQDNMALSNANEYVQGLYGAQYPVMASALLTPPSIKAYDESTWVLDDKISSASEYSYDSYGYGTYYDDVHGDLRVTNLLLTNNLLERNTVVDRVVASGSANVDLIDMVGEVNENHKLSYNLNLSYSKTTAKDFTFVPAFIQSTTNYLSKSNEKLTQGYRSFSDALIENTLTYDGTFGRHHVNMLAGQTFQRELFHTLTGTGVNMPEPYFLQVGNAQETSGYTQETEHVLASYIGRVNYNYDDKYLLSATVRRDGSSRLSSDDRWDWFPSVSAGWRIERENFFPVDESIINLLKVRGSYGELGNENIGEYQYMDIMARGDYTYSFNNDKVTGSAISNYVNTAIRWEKKKTVDVGLDLGMFNNQLEFTFDWYKSTSEDLLYSVAVPANAGATNATVTMNAATMENSGLEFLAAYHNRQHAVKFDLSANLSTLSNKVTKLGVSGEPRTDGYSRTEVGREVGSFYGYVYEGIFQSQEEIDTRVNSEGGYINQPGAQPGDVAYADLNNDGEITNEDQTYLGSGLPDINFGFNARAEWNGFDLSISTHGAAGFKAVDFVGVTLSSSYGMLNKTTDLLNAWTPENTNTNVPRVAYKSTGSITNDMFSQRFIQDASYLKIANIELGYNFPDQWFGGYIQNVRMYVSAQNIATITKYEGYNVDFAGGTFTPGYNYASYPTPQTVMFGVHLSF</sequence>
<keyword evidence="4 7" id="KW-0812">Transmembrane</keyword>
<dbReference type="InterPro" id="IPR039426">
    <property type="entry name" value="TonB-dep_rcpt-like"/>
</dbReference>
<comment type="subcellular location">
    <subcellularLocation>
        <location evidence="1 7">Cell outer membrane</location>
        <topology evidence="1 7">Multi-pass membrane protein</topology>
    </subcellularLocation>
</comment>
<evidence type="ECO:0000256" key="5">
    <source>
        <dbReference type="ARBA" id="ARBA00023136"/>
    </source>
</evidence>
<evidence type="ECO:0000313" key="10">
    <source>
        <dbReference type="Proteomes" id="UP000181981"/>
    </source>
</evidence>
<dbReference type="GO" id="GO:0009279">
    <property type="term" value="C:cell outer membrane"/>
    <property type="evidence" value="ECO:0007669"/>
    <property type="project" value="UniProtKB-SubCell"/>
</dbReference>
<evidence type="ECO:0000256" key="6">
    <source>
        <dbReference type="ARBA" id="ARBA00023237"/>
    </source>
</evidence>
<dbReference type="InterPro" id="IPR023997">
    <property type="entry name" value="TonB-dep_OMP_SusC/RagA_CS"/>
</dbReference>
<name>A0A1I0EUD5_9BACT</name>
<dbReference type="Pfam" id="PF07715">
    <property type="entry name" value="Plug"/>
    <property type="match status" value="1"/>
</dbReference>
<dbReference type="InterPro" id="IPR008969">
    <property type="entry name" value="CarboxyPept-like_regulatory"/>
</dbReference>
<dbReference type="InterPro" id="IPR023996">
    <property type="entry name" value="TonB-dep_OMP_SusC/RagA"/>
</dbReference>
<accession>A0A1I0EUD5</accession>
<dbReference type="InterPro" id="IPR037066">
    <property type="entry name" value="Plug_dom_sf"/>
</dbReference>
<evidence type="ECO:0000256" key="2">
    <source>
        <dbReference type="ARBA" id="ARBA00022448"/>
    </source>
</evidence>
<evidence type="ECO:0000259" key="8">
    <source>
        <dbReference type="Pfam" id="PF07715"/>
    </source>
</evidence>
<dbReference type="Gene3D" id="2.40.170.20">
    <property type="entry name" value="TonB-dependent receptor, beta-barrel domain"/>
    <property type="match status" value="1"/>
</dbReference>
<protein>
    <submittedName>
        <fullName evidence="9">TonB-linked outer membrane protein, SusC/RagA family</fullName>
    </submittedName>
</protein>
<evidence type="ECO:0000313" key="9">
    <source>
        <dbReference type="EMBL" id="SET49162.1"/>
    </source>
</evidence>
<dbReference type="FunFam" id="2.60.40.1120:FF:000003">
    <property type="entry name" value="Outer membrane protein Omp121"/>
    <property type="match status" value="1"/>
</dbReference>
<dbReference type="SUPFAM" id="SSF49464">
    <property type="entry name" value="Carboxypeptidase regulatory domain-like"/>
    <property type="match status" value="1"/>
</dbReference>
<keyword evidence="2 7" id="KW-0813">Transport</keyword>
<dbReference type="InterPro" id="IPR012910">
    <property type="entry name" value="Plug_dom"/>
</dbReference>
<proteinExistence type="inferred from homology"/>
<keyword evidence="5 7" id="KW-0472">Membrane</keyword>
<gene>
    <name evidence="9" type="ORF">SAMN05444285_11465</name>
</gene>
<comment type="similarity">
    <text evidence="7">Belongs to the TonB-dependent receptor family.</text>
</comment>
<evidence type="ECO:0000256" key="1">
    <source>
        <dbReference type="ARBA" id="ARBA00004571"/>
    </source>
</evidence>
<keyword evidence="6 7" id="KW-0998">Cell outer membrane</keyword>
<dbReference type="Pfam" id="PF13715">
    <property type="entry name" value="CarbopepD_reg_2"/>
    <property type="match status" value="1"/>
</dbReference>
<reference evidence="9 10" key="1">
    <citation type="submission" date="2016-10" db="EMBL/GenBank/DDBJ databases">
        <authorList>
            <person name="de Groot N.N."/>
        </authorList>
    </citation>
    <scope>NUCLEOTIDE SEQUENCE [LARGE SCALE GENOMIC DNA]</scope>
    <source>
        <strain evidence="9 10">DSM 25947</strain>
    </source>
</reference>
<feature type="domain" description="TonB-dependent receptor plug" evidence="8">
    <location>
        <begin position="158"/>
        <end position="263"/>
    </location>
</feature>
<dbReference type="NCBIfam" id="TIGR04057">
    <property type="entry name" value="SusC_RagA_signa"/>
    <property type="match status" value="1"/>
</dbReference>
<dbReference type="AlphaFoldDB" id="A0A1I0EUD5"/>
<evidence type="ECO:0000256" key="4">
    <source>
        <dbReference type="ARBA" id="ARBA00022692"/>
    </source>
</evidence>
<dbReference type="EMBL" id="FOHT01000014">
    <property type="protein sequence ID" value="SET49162.1"/>
    <property type="molecule type" value="Genomic_DNA"/>
</dbReference>
<evidence type="ECO:0000256" key="3">
    <source>
        <dbReference type="ARBA" id="ARBA00022452"/>
    </source>
</evidence>
<dbReference type="PROSITE" id="PS52016">
    <property type="entry name" value="TONB_DEPENDENT_REC_3"/>
    <property type="match status" value="1"/>
</dbReference>
<dbReference type="Gene3D" id="2.170.130.10">
    <property type="entry name" value="TonB-dependent receptor, plug domain"/>
    <property type="match status" value="1"/>
</dbReference>